<dbReference type="OrthoDB" id="9783944at2"/>
<dbReference type="InterPro" id="IPR029410">
    <property type="entry name" value="CAP_assoc"/>
</dbReference>
<keyword evidence="4" id="KW-1185">Reference proteome</keyword>
<dbReference type="Proteomes" id="UP000287605">
    <property type="component" value="Unassembled WGS sequence"/>
</dbReference>
<reference evidence="3 4" key="1">
    <citation type="submission" date="2017-05" db="EMBL/GenBank/DDBJ databases">
        <title>Vagococcus spp. assemblies.</title>
        <authorList>
            <person name="Gulvik C.A."/>
        </authorList>
    </citation>
    <scope>NUCLEOTIDE SEQUENCE [LARGE SCALE GENOMIC DNA]</scope>
    <source>
        <strain evidence="3 4">CCUG 51432</strain>
    </source>
</reference>
<dbReference type="AlphaFoldDB" id="A0A430B213"/>
<proteinExistence type="predicted"/>
<evidence type="ECO:0000313" key="4">
    <source>
        <dbReference type="Proteomes" id="UP000287605"/>
    </source>
</evidence>
<gene>
    <name evidence="3" type="ORF">CBF29_03505</name>
</gene>
<keyword evidence="1" id="KW-0472">Membrane</keyword>
<evidence type="ECO:0000313" key="3">
    <source>
        <dbReference type="EMBL" id="RSU14377.1"/>
    </source>
</evidence>
<protein>
    <recommendedName>
        <fullName evidence="2">CAP-associated domain-containing protein</fullName>
    </recommendedName>
</protein>
<accession>A0A430B213</accession>
<evidence type="ECO:0000259" key="2">
    <source>
        <dbReference type="Pfam" id="PF14504"/>
    </source>
</evidence>
<feature type="transmembrane region" description="Helical" evidence="1">
    <location>
        <begin position="12"/>
        <end position="31"/>
    </location>
</feature>
<name>A0A430B213_9ENTE</name>
<keyword evidence="1" id="KW-1133">Transmembrane helix</keyword>
<dbReference type="EMBL" id="NGKA01000003">
    <property type="protein sequence ID" value="RSU14377.1"/>
    <property type="molecule type" value="Genomic_DNA"/>
</dbReference>
<keyword evidence="1" id="KW-0812">Transmembrane</keyword>
<organism evidence="3 4">
    <name type="scientific">Vagococcus elongatus</name>
    <dbReference type="NCBI Taxonomy" id="180344"/>
    <lineage>
        <taxon>Bacteria</taxon>
        <taxon>Bacillati</taxon>
        <taxon>Bacillota</taxon>
        <taxon>Bacilli</taxon>
        <taxon>Lactobacillales</taxon>
        <taxon>Enterococcaceae</taxon>
        <taxon>Vagococcus</taxon>
    </lineage>
</organism>
<evidence type="ECO:0000256" key="1">
    <source>
        <dbReference type="SAM" id="Phobius"/>
    </source>
</evidence>
<comment type="caution">
    <text evidence="3">The sequence shown here is derived from an EMBL/GenBank/DDBJ whole genome shotgun (WGS) entry which is preliminary data.</text>
</comment>
<dbReference type="Pfam" id="PF14504">
    <property type="entry name" value="CAP_assoc_N"/>
    <property type="match status" value="1"/>
</dbReference>
<dbReference type="InterPro" id="IPR035940">
    <property type="entry name" value="CAP_sf"/>
</dbReference>
<feature type="domain" description="CAP-associated" evidence="2">
    <location>
        <begin position="68"/>
        <end position="208"/>
    </location>
</feature>
<dbReference type="Gene3D" id="3.40.33.10">
    <property type="entry name" value="CAP"/>
    <property type="match status" value="1"/>
</dbReference>
<sequence>MKEGRGVKRIAHFFLVSVIFLIIAYMQPIIFPDDRAPKPLDIGSEVPDEKGQKFMQGKVSSTGLSQYIGQKAEAFVQNFGEPIEIQEVDNTSSWWIFGEDGSDYLQLLIEDKVIQSIFVLGTGIECDYFNIGMTLHEMSSVTTLYSNFSFQQSGKDYVVELTEKDMSTQPLVAFDNESFAILHIDGESEKVTGIRYLNTASLLSLMPYNLQEGELPESKNNESDVSEVSQRHLERQFFSLVNLIREREGKEIFVANGQLFLDSSELLTSFLDEKETYLEKEALEELALQRNIQTYRQPFYLTQKEIEKIAKENKISLDNTYGLAYTPTRDIPYMLMQWYGKLLPHLPLNQIEQGEIGVSFKDDFILLMLRESPSEETATSDEGK</sequence>